<dbReference type="Gene3D" id="3.40.50.720">
    <property type="entry name" value="NAD(P)-binding Rossmann-like Domain"/>
    <property type="match status" value="1"/>
</dbReference>
<dbReference type="InterPro" id="IPR051276">
    <property type="entry name" value="Saccharopine_DH-like_oxidrdct"/>
</dbReference>
<evidence type="ECO:0000313" key="3">
    <source>
        <dbReference type="EMBL" id="SUZ65453.1"/>
    </source>
</evidence>
<organism evidence="3">
    <name type="scientific">marine metagenome</name>
    <dbReference type="NCBI Taxonomy" id="408172"/>
    <lineage>
        <taxon>unclassified sequences</taxon>
        <taxon>metagenomes</taxon>
        <taxon>ecological metagenomes</taxon>
    </lineage>
</organism>
<feature type="domain" description="Saccharopine dehydrogenase NADP binding" evidence="2">
    <location>
        <begin position="16"/>
        <end position="145"/>
    </location>
</feature>
<dbReference type="PANTHER" id="PTHR12286">
    <property type="entry name" value="SACCHAROPINE DEHYDROGENASE-LIKE OXIDOREDUCTASE"/>
    <property type="match status" value="1"/>
</dbReference>
<sequence>MIMNQTYSNNYRNFDIIVHGASGFTGKLVVEYLWKKYGENSDLKWGISGRNHAKLKSVLSSLDIPPQSVQILIAESHDSGALDKIASQTKVVISTVGPYAKYGSQLVKSCVTQGTDYCDLAGELQWVRKMIDEHQEGAVKSGARIITSCGFDSIPSDIGVFFLQNESDKLYMKPCFKIKLLVKSMSGGPSGGTIASMMNQLIEGKQDKTIARIISNPYTLNPSTQYRGPDKRDQTSVKYDKELKTWTAPFVMAIVNTRVVRRTNAIMNFSYGENFSYTEAVSSGAGLRGLFKAIIATFFIGIFLVASSIKITRNLLLKYFLPKPGQGPNKMQREKGFYNLIMHGFTDDGDKISIKITGDSDPGYGSTSKMLAESAVCLALDSLNIGGGFWTPASSMGNKLLARLSKNAGIKFEIQKK</sequence>
<name>A0A381PJ44_9ZZZZ</name>
<dbReference type="SUPFAM" id="SSF51735">
    <property type="entry name" value="NAD(P)-binding Rossmann-fold domains"/>
    <property type="match status" value="1"/>
</dbReference>
<proteinExistence type="predicted"/>
<dbReference type="InterPro" id="IPR005097">
    <property type="entry name" value="Sacchrp_dh_NADP-bd"/>
</dbReference>
<dbReference type="AlphaFoldDB" id="A0A381PJ44"/>
<keyword evidence="1" id="KW-0812">Transmembrane</keyword>
<keyword evidence="1" id="KW-0472">Membrane</keyword>
<gene>
    <name evidence="3" type="ORF">METZ01_LOCUS18307</name>
</gene>
<protein>
    <recommendedName>
        <fullName evidence="2">Saccharopine dehydrogenase NADP binding domain-containing protein</fullName>
    </recommendedName>
</protein>
<dbReference type="EMBL" id="UINC01000960">
    <property type="protein sequence ID" value="SUZ65453.1"/>
    <property type="molecule type" value="Genomic_DNA"/>
</dbReference>
<accession>A0A381PJ44</accession>
<evidence type="ECO:0000259" key="2">
    <source>
        <dbReference type="Pfam" id="PF03435"/>
    </source>
</evidence>
<evidence type="ECO:0000256" key="1">
    <source>
        <dbReference type="SAM" id="Phobius"/>
    </source>
</evidence>
<dbReference type="GO" id="GO:0005886">
    <property type="term" value="C:plasma membrane"/>
    <property type="evidence" value="ECO:0007669"/>
    <property type="project" value="TreeGrafter"/>
</dbReference>
<reference evidence="3" key="1">
    <citation type="submission" date="2018-05" db="EMBL/GenBank/DDBJ databases">
        <authorList>
            <person name="Lanie J.A."/>
            <person name="Ng W.-L."/>
            <person name="Kazmierczak K.M."/>
            <person name="Andrzejewski T.M."/>
            <person name="Davidsen T.M."/>
            <person name="Wayne K.J."/>
            <person name="Tettelin H."/>
            <person name="Glass J.I."/>
            <person name="Rusch D."/>
            <person name="Podicherti R."/>
            <person name="Tsui H.-C.T."/>
            <person name="Winkler M.E."/>
        </authorList>
    </citation>
    <scope>NUCLEOTIDE SEQUENCE</scope>
</reference>
<feature type="transmembrane region" description="Helical" evidence="1">
    <location>
        <begin position="290"/>
        <end position="309"/>
    </location>
</feature>
<dbReference type="PANTHER" id="PTHR12286:SF5">
    <property type="entry name" value="SACCHAROPINE DEHYDROGENASE-LIKE OXIDOREDUCTASE"/>
    <property type="match status" value="1"/>
</dbReference>
<dbReference type="Pfam" id="PF03435">
    <property type="entry name" value="Sacchrp_dh_NADP"/>
    <property type="match status" value="1"/>
</dbReference>
<dbReference type="GO" id="GO:0009247">
    <property type="term" value="P:glycolipid biosynthetic process"/>
    <property type="evidence" value="ECO:0007669"/>
    <property type="project" value="TreeGrafter"/>
</dbReference>
<keyword evidence="1" id="KW-1133">Transmembrane helix</keyword>
<dbReference type="InterPro" id="IPR036291">
    <property type="entry name" value="NAD(P)-bd_dom_sf"/>
</dbReference>